<feature type="transmembrane region" description="Helical" evidence="1">
    <location>
        <begin position="88"/>
        <end position="106"/>
    </location>
</feature>
<dbReference type="Gene3D" id="2.30.42.10">
    <property type="match status" value="1"/>
</dbReference>
<dbReference type="SUPFAM" id="SSF50156">
    <property type="entry name" value="PDZ domain-like"/>
    <property type="match status" value="1"/>
</dbReference>
<keyword evidence="1" id="KW-1133">Transmembrane helix</keyword>
<dbReference type="EMBL" id="MJAT01000001">
    <property type="protein sequence ID" value="OEH86796.1"/>
    <property type="molecule type" value="Genomic_DNA"/>
</dbReference>
<feature type="transmembrane region" description="Helical" evidence="1">
    <location>
        <begin position="230"/>
        <end position="259"/>
    </location>
</feature>
<keyword evidence="1" id="KW-0472">Membrane</keyword>
<proteinExistence type="predicted"/>
<comment type="caution">
    <text evidence="2">The sequence shown here is derived from an EMBL/GenBank/DDBJ whole genome shotgun (WGS) entry which is preliminary data.</text>
</comment>
<organism evidence="2 3">
    <name type="scientific">Desulfuribacillus stibiiarsenatis</name>
    <dbReference type="NCBI Taxonomy" id="1390249"/>
    <lineage>
        <taxon>Bacteria</taxon>
        <taxon>Bacillati</taxon>
        <taxon>Bacillota</taxon>
        <taxon>Desulfuribacillia</taxon>
        <taxon>Desulfuribacillales</taxon>
        <taxon>Desulfuribacillaceae</taxon>
        <taxon>Desulfuribacillus</taxon>
    </lineage>
</organism>
<accession>A0A1E5L9I3</accession>
<dbReference type="Proteomes" id="UP000095255">
    <property type="component" value="Unassembled WGS sequence"/>
</dbReference>
<evidence type="ECO:0008006" key="4">
    <source>
        <dbReference type="Google" id="ProtNLM"/>
    </source>
</evidence>
<feature type="transmembrane region" description="Helical" evidence="1">
    <location>
        <begin position="192"/>
        <end position="210"/>
    </location>
</feature>
<evidence type="ECO:0000313" key="3">
    <source>
        <dbReference type="Proteomes" id="UP000095255"/>
    </source>
</evidence>
<reference evidence="2 3" key="1">
    <citation type="submission" date="2016-09" db="EMBL/GenBank/DDBJ databases">
        <title>Desulfuribacillus arsenicus sp. nov., an obligately anaerobic, dissimilatory arsenic- and antimonate-reducing bacterium isolated from anoxic sediments.</title>
        <authorList>
            <person name="Abin C.A."/>
            <person name="Hollibaugh J.T."/>
        </authorList>
    </citation>
    <scope>NUCLEOTIDE SEQUENCE [LARGE SCALE GENOMIC DNA]</scope>
    <source>
        <strain evidence="2 3">MLFW-2</strain>
    </source>
</reference>
<name>A0A1E5L9I3_9FIRM</name>
<feature type="transmembrane region" description="Helical" evidence="1">
    <location>
        <begin position="271"/>
        <end position="287"/>
    </location>
</feature>
<dbReference type="AlphaFoldDB" id="A0A1E5L9I3"/>
<keyword evidence="1" id="KW-0812">Transmembrane</keyword>
<dbReference type="InterPro" id="IPR036034">
    <property type="entry name" value="PDZ_sf"/>
</dbReference>
<protein>
    <recommendedName>
        <fullName evidence="4">PDZ domain-containing protein</fullName>
    </recommendedName>
</protein>
<evidence type="ECO:0000256" key="1">
    <source>
        <dbReference type="SAM" id="Phobius"/>
    </source>
</evidence>
<evidence type="ECO:0000313" key="2">
    <source>
        <dbReference type="EMBL" id="OEH86796.1"/>
    </source>
</evidence>
<dbReference type="STRING" id="1390249.BHU72_00560"/>
<gene>
    <name evidence="2" type="ORF">BHU72_00560</name>
</gene>
<dbReference type="RefSeq" id="WP_069700674.1">
    <property type="nucleotide sequence ID" value="NZ_MJAT01000001.1"/>
</dbReference>
<sequence length="435" mass="48193">MFPFADIGLAILHNMKFLLLNPFIYVVILLITLQYRRMIEKERSMYSVRINSVADQTIQSIGFGFLGGLFATALLLVVGVVLNPYDMVYVWVVAVFVALINIRYLCFSYATGILGILAFVTMLLPNGETLPLIGGLWTGVSQLNVPMLIALVAILHLTEAMLIWIHGDKKASPVFLSGSRGKLVGGFTMQKFWLVPLFIIVAIDPASLQMSPSTSPDGGGTILFPDWWPLLPLSTLLGSGVILGMLPVPAVLGYGDIAVSRTPRQKAKQTAKWLALYSVVLLMLGLVSQYSPWLLLLAALFSAVAHESIIVFTQRKEFLDTPMYSKPLKGVRILQVLPNSTAQKLGLTSGEVILKVNGFPIYHKSELHYALSLQPVYVKLEIEDLNGEIKFAQTALYQGEHHSLGIILVPDDDATHYVKINIDNPLKMLWKKFRR</sequence>
<keyword evidence="3" id="KW-1185">Reference proteome</keyword>
<dbReference type="OrthoDB" id="198399at2"/>
<feature type="transmembrane region" description="Helical" evidence="1">
    <location>
        <begin position="145"/>
        <end position="165"/>
    </location>
</feature>
<feature type="transmembrane region" description="Helical" evidence="1">
    <location>
        <begin position="113"/>
        <end position="133"/>
    </location>
</feature>
<feature type="transmembrane region" description="Helical" evidence="1">
    <location>
        <begin position="57"/>
        <end position="82"/>
    </location>
</feature>
<feature type="transmembrane region" description="Helical" evidence="1">
    <location>
        <begin position="17"/>
        <end position="36"/>
    </location>
</feature>